<keyword evidence="1" id="KW-1133">Transmembrane helix</keyword>
<dbReference type="OrthoDB" id="2193781at2"/>
<dbReference type="Proteomes" id="UP000317944">
    <property type="component" value="Unassembled WGS sequence"/>
</dbReference>
<dbReference type="AlphaFoldDB" id="A0A544U8E9"/>
<evidence type="ECO:0000313" key="3">
    <source>
        <dbReference type="Proteomes" id="UP000317944"/>
    </source>
</evidence>
<protein>
    <submittedName>
        <fullName evidence="2">Uncharacterized protein</fullName>
    </submittedName>
</protein>
<keyword evidence="1" id="KW-0472">Membrane</keyword>
<feature type="transmembrane region" description="Helical" evidence="1">
    <location>
        <begin position="75"/>
        <end position="97"/>
    </location>
</feature>
<dbReference type="RefSeq" id="WP_142510729.1">
    <property type="nucleotide sequence ID" value="NZ_SADV01000031.1"/>
</dbReference>
<evidence type="ECO:0000313" key="2">
    <source>
        <dbReference type="EMBL" id="TQR28358.1"/>
    </source>
</evidence>
<dbReference type="EMBL" id="SADV01000031">
    <property type="protein sequence ID" value="TQR28358.1"/>
    <property type="molecule type" value="Genomic_DNA"/>
</dbReference>
<organism evidence="2 3">
    <name type="scientific">Lysinibacillus sphaericus</name>
    <name type="common">Bacillus sphaericus</name>
    <dbReference type="NCBI Taxonomy" id="1421"/>
    <lineage>
        <taxon>Bacteria</taxon>
        <taxon>Bacillati</taxon>
        <taxon>Bacillota</taxon>
        <taxon>Bacilli</taxon>
        <taxon>Bacillales</taxon>
        <taxon>Bacillaceae</taxon>
        <taxon>Lysinibacillus</taxon>
    </lineage>
</organism>
<keyword evidence="1" id="KW-0812">Transmembrane</keyword>
<sequence length="98" mass="11510">MNFSIYIKLRIATTFGKVKIRPKYKHLEYMTDNNLINPINDKWYNVSGWPVLTHSDWYTITSDGKKAMWDKGNLLVTRIIAWLALLISFTALLVNYLK</sequence>
<comment type="caution">
    <text evidence="2">The sequence shown here is derived from an EMBL/GenBank/DDBJ whole genome shotgun (WGS) entry which is preliminary data.</text>
</comment>
<evidence type="ECO:0000256" key="1">
    <source>
        <dbReference type="SAM" id="Phobius"/>
    </source>
</evidence>
<accession>A0A544U8E9</accession>
<proteinExistence type="predicted"/>
<name>A0A544U8E9_LYSSH</name>
<reference evidence="2 3" key="1">
    <citation type="submission" date="2018-03" db="EMBL/GenBank/DDBJ databases">
        <title>Aerobic endospore-forming bacteria genome sequencing and assembly.</title>
        <authorList>
            <person name="Cavalcante D.A."/>
            <person name="Driks A."/>
            <person name="Putonti C."/>
            <person name="De-Souza M.T."/>
        </authorList>
    </citation>
    <scope>NUCLEOTIDE SEQUENCE [LARGE SCALE GENOMIC DNA]</scope>
    <source>
        <strain evidence="2 3">SDF0037</strain>
    </source>
</reference>
<gene>
    <name evidence="2" type="ORF">C7Y47_22220</name>
</gene>